<protein>
    <recommendedName>
        <fullName evidence="1">ABC transporter domain-containing protein</fullName>
    </recommendedName>
</protein>
<dbReference type="InterPro" id="IPR056264">
    <property type="entry name" value="R2_ABCA1-4-like"/>
</dbReference>
<dbReference type="InterPro" id="IPR026082">
    <property type="entry name" value="ABCA"/>
</dbReference>
<dbReference type="EnsemblMetazoa" id="MDOA013848-RB">
    <property type="protein sequence ID" value="MDOA013848-PB"/>
    <property type="gene ID" value="MDOA013848"/>
</dbReference>
<dbReference type="PANTHER" id="PTHR19229">
    <property type="entry name" value="ATP-BINDING CASSETTE TRANSPORTER SUBFAMILY A ABCA"/>
    <property type="match status" value="1"/>
</dbReference>
<dbReference type="InterPro" id="IPR003439">
    <property type="entry name" value="ABC_transporter-like_ATP-bd"/>
</dbReference>
<sequence>MSKVCGKIMNGSLETISFTPVTQTTMAIISNVSKILALKSSPVGFHDENLMIRNFNHNQTLAAVIFNQMTPKLLSITLRFPSQLRSLQKGQTCGNFVCLWPMRNSNDLENTNSYDREGFLALQHTIFESWLKFHDKVVVDGKLPSLEFNSIQSSGDIDHSHDQGDTTTNAVWILYYFLYFVPFLNLIWIEWSFGSRCTGNLSGYHLLFLILYSSMLILNALILATFLGENCKSALLLAASLWLASYAIFSVKLGNLDGIDFETVVYLLIFFNNIFPFGMQYLGEHLDEKVPHDVWFLFGIQICAIIFYAFCLQLLKSRSRKLPKESNQSPQGNTNKEEEELLDESINSFYAYAHTNDNWRTFEYGPLDGHLLMLQNMRIFENEISVILAPQGSGKSALISLLAGRQEYEGYVYYKHNKEISKTRLQYCSNIDVTMGHNSLYGHLTVSEQLKYALLFKEMDCDDDFLQTELTKWLVLLKTSIKDSKKLIRTLNYDQKCLLALSCLLAGKTQIILLDEPTRFMELYTRRIYWDILRQERQNRSIIMTTSSIDEANEIADRVGILNNGKLLAWSSPFFLQNNLSRGIYLVLLLIPETPVYPITQLLTKYIASIRIHAQFRDRVTYILPRHKRPLFQRILIDLEKESTNFGISSLYVTEYNLNDIYMDLNDPGQNKSNKQSGSLAQSKTLPFLEEPKHSLSAHHEILTMTALFYKKLLYQASNMVPVLAIFLSLLVIAVIPEMFKNTKSLNRIEISLDSGEFLKNSKNCTYFEISDLSQTQFYWKPQKLLINSLKCGGTKNYHQQIKPGMNYDKVGAVEKIDENHLKLWINERIFHSPAVVLNLAENVILRDLYPNEVHKTLKIANEPIGEPMRAKRYPDNINALSGSIIWGLSNLETESKMRDFCETACSKIKDCEPLGNGCSFVAQCCAKSFLEWSYPGILPSVVFMTLITLVLFIIFISQNLCLKKKMYFPSNKIKQMRSVCYPYDDAQVVAEKIRISNMNMEECKQHTLLVDQLEYCIPKEGNLVKVVSFALKKYDCLGICGVSKSGKTHLITQLIGENGFRFGEVYICGNEIKHETHKALTNIGYLPQNKNHGYFDGATPCQVFTLFLLLQTGVSKSKLLENLKNLSVTFNLRNYMNTRISELPTHIRRRISFAIALIVHKQVLIFDEPTWGLDARERRFLWHIIRKIRENGNTILFTSQESMELEELSDFIIAVNKGEMLTMGSPQSIRQKYTMGFYMEIKLKMDGITLEEIEKNLQKDFENLQRFIAFLHTESELIKRSHNVLKYYLPIENVSYSHLFGTIEKNRERLNILDYMINQGSLVTALDNLYNSQKEKRTFNKAQGIANV</sequence>
<dbReference type="VEuPathDB" id="VectorBase:MDOA013848"/>
<dbReference type="SMART" id="SM00382">
    <property type="entry name" value="AAA"/>
    <property type="match status" value="2"/>
</dbReference>
<organism evidence="2">
    <name type="scientific">Musca domestica</name>
    <name type="common">House fly</name>
    <dbReference type="NCBI Taxonomy" id="7370"/>
    <lineage>
        <taxon>Eukaryota</taxon>
        <taxon>Metazoa</taxon>
        <taxon>Ecdysozoa</taxon>
        <taxon>Arthropoda</taxon>
        <taxon>Hexapoda</taxon>
        <taxon>Insecta</taxon>
        <taxon>Pterygota</taxon>
        <taxon>Neoptera</taxon>
        <taxon>Endopterygota</taxon>
        <taxon>Diptera</taxon>
        <taxon>Brachycera</taxon>
        <taxon>Muscomorpha</taxon>
        <taxon>Muscoidea</taxon>
        <taxon>Muscidae</taxon>
        <taxon>Musca</taxon>
    </lineage>
</organism>
<dbReference type="GO" id="GO:0140359">
    <property type="term" value="F:ABC-type transporter activity"/>
    <property type="evidence" value="ECO:0007669"/>
    <property type="project" value="InterPro"/>
</dbReference>
<feature type="domain" description="ABC transporter" evidence="1">
    <location>
        <begin position="1009"/>
        <end position="1243"/>
    </location>
</feature>
<dbReference type="Pfam" id="PF23321">
    <property type="entry name" value="R1_ABCA1"/>
    <property type="match status" value="1"/>
</dbReference>
<dbReference type="GO" id="GO:0016887">
    <property type="term" value="F:ATP hydrolysis activity"/>
    <property type="evidence" value="ECO:0007669"/>
    <property type="project" value="InterPro"/>
</dbReference>
<dbReference type="VEuPathDB" id="VectorBase:MDOMA2_017751"/>
<reference evidence="2" key="1">
    <citation type="submission" date="2020-05" db="UniProtKB">
        <authorList>
            <consortium name="EnsemblMetazoa"/>
        </authorList>
    </citation>
    <scope>IDENTIFICATION</scope>
    <source>
        <strain evidence="2">Aabys</strain>
    </source>
</reference>
<dbReference type="GO" id="GO:0005524">
    <property type="term" value="F:ATP binding"/>
    <property type="evidence" value="ECO:0007669"/>
    <property type="project" value="InterPro"/>
</dbReference>
<feature type="domain" description="ABC transporter" evidence="1">
    <location>
        <begin position="353"/>
        <end position="589"/>
    </location>
</feature>
<accession>A0A1I8NCP5</accession>
<dbReference type="Pfam" id="PF00005">
    <property type="entry name" value="ABC_tran"/>
    <property type="match status" value="2"/>
</dbReference>
<evidence type="ECO:0000259" key="1">
    <source>
        <dbReference type="PROSITE" id="PS50893"/>
    </source>
</evidence>
<dbReference type="GO" id="GO:0016020">
    <property type="term" value="C:membrane"/>
    <property type="evidence" value="ECO:0007669"/>
    <property type="project" value="InterPro"/>
</dbReference>
<name>A0A1I8NCP5_MUSDO</name>
<dbReference type="InterPro" id="IPR003593">
    <property type="entry name" value="AAA+_ATPase"/>
</dbReference>
<dbReference type="InterPro" id="IPR027417">
    <property type="entry name" value="P-loop_NTPase"/>
</dbReference>
<evidence type="ECO:0000313" key="2">
    <source>
        <dbReference type="EnsemblMetazoa" id="MDOA013848-PB"/>
    </source>
</evidence>
<dbReference type="GO" id="GO:0005319">
    <property type="term" value="F:lipid transporter activity"/>
    <property type="evidence" value="ECO:0007669"/>
    <property type="project" value="TreeGrafter"/>
</dbReference>
<dbReference type="VEuPathDB" id="VectorBase:MDOMA2_014372"/>
<dbReference type="PANTHER" id="PTHR19229:SF250">
    <property type="entry name" value="ABC TRANSPORTER DOMAIN-CONTAINING PROTEIN-RELATED"/>
    <property type="match status" value="1"/>
</dbReference>
<dbReference type="Gene3D" id="3.40.50.300">
    <property type="entry name" value="P-loop containing nucleotide triphosphate hydrolases"/>
    <property type="match status" value="2"/>
</dbReference>
<dbReference type="PROSITE" id="PS50893">
    <property type="entry name" value="ABC_TRANSPORTER_2"/>
    <property type="match status" value="2"/>
</dbReference>
<proteinExistence type="predicted"/>
<dbReference type="SUPFAM" id="SSF52540">
    <property type="entry name" value="P-loop containing nucleoside triphosphate hydrolases"/>
    <property type="match status" value="2"/>
</dbReference>
<dbReference type="eggNOG" id="KOG0059">
    <property type="taxonomic scope" value="Eukaryota"/>
</dbReference>